<dbReference type="EMBL" id="JAFMYW010000004">
    <property type="protein sequence ID" value="MBO0949828.1"/>
    <property type="molecule type" value="Genomic_DNA"/>
</dbReference>
<dbReference type="InterPro" id="IPR015919">
    <property type="entry name" value="Cadherin-like_sf"/>
</dbReference>
<dbReference type="RefSeq" id="WP_207329790.1">
    <property type="nucleotide sequence ID" value="NZ_JAFMYW010000004.1"/>
</dbReference>
<evidence type="ECO:0000256" key="1">
    <source>
        <dbReference type="ARBA" id="ARBA00022670"/>
    </source>
</evidence>
<evidence type="ECO:0000256" key="3">
    <source>
        <dbReference type="ARBA" id="ARBA00022825"/>
    </source>
</evidence>
<reference evidence="6 7" key="1">
    <citation type="submission" date="2021-03" db="EMBL/GenBank/DDBJ databases">
        <title>Fibrella sp. HMF5405 genome sequencing and assembly.</title>
        <authorList>
            <person name="Kang H."/>
            <person name="Kim H."/>
            <person name="Bae S."/>
            <person name="Joh K."/>
        </authorList>
    </citation>
    <scope>NUCLEOTIDE SEQUENCE [LARGE SCALE GENOMIC DNA]</scope>
    <source>
        <strain evidence="6 7">HMF5405</strain>
    </source>
</reference>
<dbReference type="InterPro" id="IPR036966">
    <property type="entry name" value="CBM3_sf"/>
</dbReference>
<dbReference type="InterPro" id="IPR008965">
    <property type="entry name" value="CBM2/CBM3_carb-bd_dom_sf"/>
</dbReference>
<dbReference type="InterPro" id="IPR001956">
    <property type="entry name" value="CBM3"/>
</dbReference>
<evidence type="ECO:0000256" key="2">
    <source>
        <dbReference type="ARBA" id="ARBA00022801"/>
    </source>
</evidence>
<gene>
    <name evidence="6" type="ORF">J2I46_14630</name>
</gene>
<name>A0ABS3JK56_9BACT</name>
<dbReference type="Pfam" id="PF00082">
    <property type="entry name" value="Peptidase_S8"/>
    <property type="match status" value="1"/>
</dbReference>
<dbReference type="InterPro" id="IPR006644">
    <property type="entry name" value="Cadg"/>
</dbReference>
<dbReference type="InterPro" id="IPR034075">
    <property type="entry name" value="Glr3161-like_dom"/>
</dbReference>
<dbReference type="Proteomes" id="UP000664628">
    <property type="component" value="Unassembled WGS sequence"/>
</dbReference>
<sequence length="1100" mass="116131">MNISTRLKHGCLSAGLLLLLTTATYAQKSDKQQASEAKITVDLLRIQQEGTGTSSTSSKTKGFGKQDQFLRVDENRVAIEAIVVDGQNAATLLAQLQSLGLTEGIYEKRIVWGLLPIDKIDELQNLSALRFARPSYEPIHNIGNVTSQGDRAMKADVARQINNVTGSGTKIGVISDSYNAKGGAAAGVASGDLPANVQVIDDYLVTSATDEGRAMVELVHDVAPDAAVAFNTANRGQAGFAKGIRDLAAAGCNVIVDDVIYFAEPFFQDGIIAQAVDEVKTTRNVSYFSSAGNNARNSYQSTYSEVTPFAGPFANDPYIGAHDFGGGDIRHSVAVPARSSIRLGMQWDNPFASVSGGAGAQTDMDLLVYRNGVFQSSLSGFSNNLGGDPLELITLTNNGTTSATFELIIAHYAGPSPSLIKWVAFTNGQSIAFEYPTRSSTCFGHANAAGAIATGAADYRRTPVYNGAATATLEGFSSAGGTPILFNTAGQRIATVVRQKPEITAVDGGNTTFFGSDVEGDGFPNFFGTSAAAPHAAAVAALMQQFNRNQLSPDRILSLLEQTALDMDDPATAGFDTGFDFGTGYGFIQADRALAASNTAPTVANTIPGQSGKVGQSFTYVIPANTFTDFQTPNSLTLSVMGLPPGLTFTAPATISGTPLTAAGSPFTVTVTATDPGGLSVSTTFVITIEAPVTPLLTVLHRDVDNYADNNAIQPLLVLQNNSSLSLPYSALTLRYYVTVENAATLSNLFVNYAQIGNQNVRLRYVPLSPAQQGAQGYVEFSFTSGAGSLAPGTESGAIQAYFAKGDYGSLNELDDYSYATVRNQLVGNQRITAYYNGVLIAGIEPGTSSPPPTASGQILRALTESKNGPSATQINTYLEIRNEGNTAVNYSDLKARYYFTADGNERLQVEVDEGNVSTQLVKLNQPLNGADTYLEITFRQGGQLAPGASTGTIRYRISKPDGGRFDQTNDYSYQEQPADRSQNSRLVVYVGGTRVWGNEPTSGAARLASAEPGSELAVTLLGNPVRNDIVSFQVKGAGSEPLQLQLVTAQGQVIAKKQVATPQAVEQHDLSVGNQGVGVLLLQVSTPTQSRTVRVLKAE</sequence>
<dbReference type="Pfam" id="PF00942">
    <property type="entry name" value="CBM_3"/>
    <property type="match status" value="2"/>
</dbReference>
<keyword evidence="2" id="KW-0378">Hydrolase</keyword>
<dbReference type="InterPro" id="IPR023828">
    <property type="entry name" value="Peptidase_S8_Ser-AS"/>
</dbReference>
<dbReference type="PROSITE" id="PS51172">
    <property type="entry name" value="CBM3"/>
    <property type="match status" value="2"/>
</dbReference>
<dbReference type="InterPro" id="IPR013783">
    <property type="entry name" value="Ig-like_fold"/>
</dbReference>
<dbReference type="Pfam" id="PF05345">
    <property type="entry name" value="He_PIG"/>
    <property type="match status" value="1"/>
</dbReference>
<feature type="domain" description="CBM3" evidence="5">
    <location>
        <begin position="693"/>
        <end position="847"/>
    </location>
</feature>
<keyword evidence="3" id="KW-0720">Serine protease</keyword>
<evidence type="ECO:0000313" key="6">
    <source>
        <dbReference type="EMBL" id="MBO0949828.1"/>
    </source>
</evidence>
<dbReference type="SMART" id="SM00736">
    <property type="entry name" value="CADG"/>
    <property type="match status" value="1"/>
</dbReference>
<evidence type="ECO:0000259" key="5">
    <source>
        <dbReference type="PROSITE" id="PS51172"/>
    </source>
</evidence>
<keyword evidence="7" id="KW-1185">Reference proteome</keyword>
<dbReference type="Gene3D" id="3.40.50.200">
    <property type="entry name" value="Peptidase S8/S53 domain"/>
    <property type="match status" value="1"/>
</dbReference>
<dbReference type="CDD" id="cd05562">
    <property type="entry name" value="Peptidases_S53_like"/>
    <property type="match status" value="1"/>
</dbReference>
<dbReference type="SUPFAM" id="SSF49384">
    <property type="entry name" value="Carbohydrate-binding domain"/>
    <property type="match status" value="2"/>
</dbReference>
<keyword evidence="1" id="KW-0645">Protease</keyword>
<accession>A0ABS3JK56</accession>
<feature type="chain" id="PRO_5046738452" evidence="4">
    <location>
        <begin position="27"/>
        <end position="1100"/>
    </location>
</feature>
<dbReference type="InterPro" id="IPR036852">
    <property type="entry name" value="Peptidase_S8/S53_dom_sf"/>
</dbReference>
<dbReference type="Gene3D" id="2.60.40.10">
    <property type="entry name" value="Immunoglobulins"/>
    <property type="match status" value="1"/>
</dbReference>
<feature type="signal peptide" evidence="4">
    <location>
        <begin position="1"/>
        <end position="26"/>
    </location>
</feature>
<evidence type="ECO:0000256" key="4">
    <source>
        <dbReference type="SAM" id="SignalP"/>
    </source>
</evidence>
<protein>
    <submittedName>
        <fullName evidence="6">S8 family serine peptidase</fullName>
    </submittedName>
</protein>
<evidence type="ECO:0000313" key="7">
    <source>
        <dbReference type="Proteomes" id="UP000664628"/>
    </source>
</evidence>
<proteinExistence type="predicted"/>
<dbReference type="SUPFAM" id="SSF49313">
    <property type="entry name" value="Cadherin-like"/>
    <property type="match status" value="1"/>
</dbReference>
<organism evidence="6 7">
    <name type="scientific">Fibrella forsythiae</name>
    <dbReference type="NCBI Taxonomy" id="2817061"/>
    <lineage>
        <taxon>Bacteria</taxon>
        <taxon>Pseudomonadati</taxon>
        <taxon>Bacteroidota</taxon>
        <taxon>Cytophagia</taxon>
        <taxon>Cytophagales</taxon>
        <taxon>Spirosomataceae</taxon>
        <taxon>Fibrella</taxon>
    </lineage>
</organism>
<dbReference type="PROSITE" id="PS00138">
    <property type="entry name" value="SUBTILASE_SER"/>
    <property type="match status" value="1"/>
</dbReference>
<dbReference type="Gene3D" id="2.60.40.710">
    <property type="entry name" value="Endoglucanase-like"/>
    <property type="match status" value="2"/>
</dbReference>
<comment type="caution">
    <text evidence="6">The sequence shown here is derived from an EMBL/GenBank/DDBJ whole genome shotgun (WGS) entry which is preliminary data.</text>
</comment>
<dbReference type="SUPFAM" id="SSF52743">
    <property type="entry name" value="Subtilisin-like"/>
    <property type="match status" value="1"/>
</dbReference>
<keyword evidence="4" id="KW-0732">Signal</keyword>
<dbReference type="InterPro" id="IPR000209">
    <property type="entry name" value="Peptidase_S8/S53_dom"/>
</dbReference>
<feature type="domain" description="CBM3" evidence="5">
    <location>
        <begin position="855"/>
        <end position="1002"/>
    </location>
</feature>
<dbReference type="SMART" id="SM01067">
    <property type="entry name" value="CBM_3"/>
    <property type="match status" value="2"/>
</dbReference>